<feature type="region of interest" description="Disordered" evidence="1">
    <location>
        <begin position="113"/>
        <end position="132"/>
    </location>
</feature>
<proteinExistence type="predicted"/>
<dbReference type="PANTHER" id="PTHR19879:SF9">
    <property type="entry name" value="TRANSCRIPTION INITIATION FACTOR TFIID SUBUNIT 5"/>
    <property type="match status" value="1"/>
</dbReference>
<evidence type="ECO:0000313" key="3">
    <source>
        <dbReference type="Proteomes" id="UP000472372"/>
    </source>
</evidence>
<evidence type="ECO:0000256" key="1">
    <source>
        <dbReference type="SAM" id="MobiDB-lite"/>
    </source>
</evidence>
<protein>
    <submittedName>
        <fullName evidence="2">WD40 repeat protein</fullName>
    </submittedName>
</protein>
<dbReference type="EMBL" id="HG992983">
    <property type="protein sequence ID" value="CAE7192991.1"/>
    <property type="molecule type" value="Genomic_DNA"/>
</dbReference>
<evidence type="ECO:0000313" key="2">
    <source>
        <dbReference type="EMBL" id="CAE7192991.1"/>
    </source>
</evidence>
<organism evidence="2 3">
    <name type="scientific">Pyrenophora teres f. teres</name>
    <dbReference type="NCBI Taxonomy" id="97479"/>
    <lineage>
        <taxon>Eukaryota</taxon>
        <taxon>Fungi</taxon>
        <taxon>Dikarya</taxon>
        <taxon>Ascomycota</taxon>
        <taxon>Pezizomycotina</taxon>
        <taxon>Dothideomycetes</taxon>
        <taxon>Pleosporomycetidae</taxon>
        <taxon>Pleosporales</taxon>
        <taxon>Pleosporineae</taxon>
        <taxon>Pleosporaceae</taxon>
        <taxon>Pyrenophora</taxon>
    </lineage>
</organism>
<dbReference type="PROSITE" id="PS50082">
    <property type="entry name" value="WD_REPEATS_2"/>
    <property type="match status" value="1"/>
</dbReference>
<dbReference type="Proteomes" id="UP000472372">
    <property type="component" value="Chromosome 7"/>
</dbReference>
<gene>
    <name evidence="2" type="ORF">PTTW11_07662</name>
</gene>
<reference evidence="2" key="1">
    <citation type="submission" date="2021-02" db="EMBL/GenBank/DDBJ databases">
        <authorList>
            <person name="Syme A R."/>
            <person name="Syme A R."/>
            <person name="Moolhuijzen P."/>
        </authorList>
    </citation>
    <scope>NUCLEOTIDE SEQUENCE</scope>
    <source>
        <strain evidence="2">W1-1</strain>
    </source>
</reference>
<dbReference type="Pfam" id="PF07676">
    <property type="entry name" value="PD40"/>
    <property type="match status" value="1"/>
</dbReference>
<dbReference type="SMART" id="SM00320">
    <property type="entry name" value="WD40"/>
    <property type="match status" value="4"/>
</dbReference>
<dbReference type="SUPFAM" id="SSF69322">
    <property type="entry name" value="Tricorn protease domain 2"/>
    <property type="match status" value="1"/>
</dbReference>
<name>A0A6S6WFZ9_9PLEO</name>
<dbReference type="Pfam" id="PF00400">
    <property type="entry name" value="WD40"/>
    <property type="match status" value="1"/>
</dbReference>
<dbReference type="AlphaFoldDB" id="A0A6S6WFZ9"/>
<dbReference type="InterPro" id="IPR001680">
    <property type="entry name" value="WD40_rpt"/>
</dbReference>
<dbReference type="Gene3D" id="2.130.10.10">
    <property type="entry name" value="YVTN repeat-like/Quinoprotein amine dehydrogenase"/>
    <property type="match status" value="1"/>
</dbReference>
<dbReference type="PANTHER" id="PTHR19879">
    <property type="entry name" value="TRANSCRIPTION INITIATION FACTOR TFIID"/>
    <property type="match status" value="1"/>
</dbReference>
<accession>A0A6S6WFZ9</accession>
<sequence>MAVSSSRGDFFKQYVFPNKPERDFEEAGIPAQFASGHPKDWSQAYHVLDYSLDIPLENEATLKTSHTDVSSDGKLLAISTSAERILIYDIVSRELRAVLEGAGTVRFRPLNTADNKEAGSSQSTGGNVIRPGYTLMSSNASGEDGDKRKLCQLMLWDLDQHGRLLDQEEAIDSAALAKQAIDAIMPNLTIYHEWTADFIDASNLHGEFTKALDKASTNHRRRHNTVIKDALIGGYESVSFTSDGRLLLYHANNGSTQRGKRKPEELPLLVVYDLDAGVQLHRLMGHTNVISWSAISPDNKYAASVSWDGSLRMYSVFTGELVWATEKTNLISWAGAFSPDSKYIVWSTQRGRVVQVHDATNGRQMSKMQEQFSDWCRCLKWHPARCEIALCVEKNVYVWDPFDGLSGKILQHLKLDDDNTWRHLAGIRAVGWMKDGNLLYVESMEGTKLVYDLQGNAKELFKRATGMEVGHVKGGFYGVFQDDMHGEFYLSIDGDRKVRYWRTSIAASPSWWERTPAIRKKQPYPETGKYVKIVRMPRKETKQEDTGREKN</sequence>
<dbReference type="InterPro" id="IPR011659">
    <property type="entry name" value="WD40"/>
</dbReference>
<dbReference type="InterPro" id="IPR015943">
    <property type="entry name" value="WD40/YVTN_repeat-like_dom_sf"/>
</dbReference>